<organism evidence="1">
    <name type="scientific">Castor canadensis</name>
    <name type="common">American beaver</name>
    <dbReference type="NCBI Taxonomy" id="51338"/>
    <lineage>
        <taxon>Eukaryota</taxon>
        <taxon>Metazoa</taxon>
        <taxon>Chordata</taxon>
        <taxon>Craniata</taxon>
        <taxon>Vertebrata</taxon>
        <taxon>Euteleostomi</taxon>
        <taxon>Mammalia</taxon>
        <taxon>Eutheria</taxon>
        <taxon>Euarchontoglires</taxon>
        <taxon>Glires</taxon>
        <taxon>Rodentia</taxon>
        <taxon>Castorimorpha</taxon>
        <taxon>Castoridae</taxon>
        <taxon>Castor</taxon>
    </lineage>
</organism>
<name>A0A8C0VU31_CASCN</name>
<proteinExistence type="predicted"/>
<evidence type="ECO:0000313" key="1">
    <source>
        <dbReference type="Ensembl" id="ENSCCNP00000000803.1"/>
    </source>
</evidence>
<dbReference type="AlphaFoldDB" id="A0A8C0VU31"/>
<accession>A0A8C0VU31</accession>
<reference evidence="1" key="1">
    <citation type="submission" date="2023-09" db="UniProtKB">
        <authorList>
            <consortium name="Ensembl"/>
        </authorList>
    </citation>
    <scope>IDENTIFICATION</scope>
</reference>
<sequence length="94" mass="11045">MAGSFSPLSTPKGEMNILEINKKLRFELEERKQCFRDLKEKLLVSEATVYNLANQLWKYSKFCRLTVTQVMNEHLFSMRNEKSPKLDSSLPFIK</sequence>
<dbReference type="Ensembl" id="ENSCCNT00000001028.1">
    <property type="protein sequence ID" value="ENSCCNP00000000803.1"/>
    <property type="gene ID" value="ENSCCNG00000000890.1"/>
</dbReference>
<protein>
    <submittedName>
        <fullName evidence="1">Uncharacterized protein</fullName>
    </submittedName>
</protein>